<gene>
    <name evidence="4" type="ORF">CGL56_12810</name>
</gene>
<dbReference type="InterPro" id="IPR027039">
    <property type="entry name" value="Crtac1"/>
</dbReference>
<proteinExistence type="predicted"/>
<dbReference type="Pfam" id="PF07593">
    <property type="entry name" value="UnbV_ASPIC"/>
    <property type="match status" value="1"/>
</dbReference>
<feature type="domain" description="ASPIC/UnbV" evidence="3">
    <location>
        <begin position="552"/>
        <end position="617"/>
    </location>
</feature>
<dbReference type="OrthoDB" id="9816120at2"/>
<evidence type="ECO:0000259" key="3">
    <source>
        <dbReference type="Pfam" id="PF07593"/>
    </source>
</evidence>
<evidence type="ECO:0000313" key="5">
    <source>
        <dbReference type="Proteomes" id="UP000226437"/>
    </source>
</evidence>
<dbReference type="Proteomes" id="UP000226437">
    <property type="component" value="Unassembled WGS sequence"/>
</dbReference>
<evidence type="ECO:0000313" key="4">
    <source>
        <dbReference type="EMBL" id="PHK98065.1"/>
    </source>
</evidence>
<dbReference type="InterPro" id="IPR011519">
    <property type="entry name" value="UnbV_ASPIC"/>
</dbReference>
<dbReference type="PANTHER" id="PTHR16026:SF0">
    <property type="entry name" value="CARTILAGE ACIDIC PROTEIN 1"/>
    <property type="match status" value="1"/>
</dbReference>
<name>A0A2G0CDN5_9BACT</name>
<dbReference type="SUPFAM" id="SSF69318">
    <property type="entry name" value="Integrin alpha N-terminal domain"/>
    <property type="match status" value="2"/>
</dbReference>
<evidence type="ECO:0000256" key="2">
    <source>
        <dbReference type="SAM" id="SignalP"/>
    </source>
</evidence>
<comment type="caution">
    <text evidence="4">The sequence shown here is derived from an EMBL/GenBank/DDBJ whole genome shotgun (WGS) entry which is preliminary data.</text>
</comment>
<dbReference type="PANTHER" id="PTHR16026">
    <property type="entry name" value="CARTILAGE ACIDIC PROTEIN 1"/>
    <property type="match status" value="1"/>
</dbReference>
<sequence length="628" mass="67869">MNSPRQSCRALALLLALLLSGPPPIAAQSPAPGPRFAAAEGAFPQDLKDLRKWDAPTVADLDQDGWPDLILNDHGYGIRILWNNKGRYAKPYDLLMGDIHGVTVADFDRDGRLDLVLSRGGGSGSNARNAKLFTVDRDRKFHPLDDFPDPLETMRGRTVKFTDLDGDGWLDLINFAFPDRSRKGASENYLYRNDRQGRLVLGDTLPPVGGDGQKTLVTDFDGDGSQDLLLYGAGQPRAFRNAGDFQFREVTATVLPESIGDISSAVELDYDNDGDFDLFLTRMQPFEAGETFYDPATRIWGFYSSRGRFVSEPLPADVVLKLENYHTTWPHTAFYLGETGYAHNFRGETHTGRSFEIVNSDALGFPEQLSEQGGYLGFIGNGTWRLAVDTWSAATGVIHGVREYPAYPHPAPRYSLLLENRDGRYVDATDRAGAAGLANLAGAVVADFDNDGHVDILALPRGNLISPLAATLLRNRQDGTFAAVPYHGVNTTDLGSIGMGGAAVDYNADGKVDVIVGNERGQWQLFENQSAGAGRGATIRVGHSPSGAASPLGAVVSLTAEHTRTVRIGNSAAAYGTQFDSNVHFGLGNFAGPARVEVRWPTGERVTAELPAGQQTLNVGDATPITTK</sequence>
<dbReference type="InterPro" id="IPR013517">
    <property type="entry name" value="FG-GAP"/>
</dbReference>
<dbReference type="EMBL" id="PDLO01000005">
    <property type="protein sequence ID" value="PHK98065.1"/>
    <property type="molecule type" value="Genomic_DNA"/>
</dbReference>
<dbReference type="Gene3D" id="2.130.10.130">
    <property type="entry name" value="Integrin alpha, N-terminal"/>
    <property type="match status" value="1"/>
</dbReference>
<feature type="signal peptide" evidence="2">
    <location>
        <begin position="1"/>
        <end position="26"/>
    </location>
</feature>
<dbReference type="RefSeq" id="WP_099106963.1">
    <property type="nucleotide sequence ID" value="NZ_JAATJF010000002.1"/>
</dbReference>
<organism evidence="4 5">
    <name type="scientific">Neolewinella marina</name>
    <dbReference type="NCBI Taxonomy" id="438751"/>
    <lineage>
        <taxon>Bacteria</taxon>
        <taxon>Pseudomonadati</taxon>
        <taxon>Bacteroidota</taxon>
        <taxon>Saprospiria</taxon>
        <taxon>Saprospirales</taxon>
        <taxon>Lewinellaceae</taxon>
        <taxon>Neolewinella</taxon>
    </lineage>
</organism>
<evidence type="ECO:0000256" key="1">
    <source>
        <dbReference type="ARBA" id="ARBA00022729"/>
    </source>
</evidence>
<dbReference type="Pfam" id="PF13517">
    <property type="entry name" value="FG-GAP_3"/>
    <property type="match status" value="2"/>
</dbReference>
<dbReference type="AlphaFoldDB" id="A0A2G0CDN5"/>
<keyword evidence="1 2" id="KW-0732">Signal</keyword>
<reference evidence="4 5" key="1">
    <citation type="submission" date="2017-10" db="EMBL/GenBank/DDBJ databases">
        <title>The draft genome sequence of Lewinella marina KCTC 32374.</title>
        <authorList>
            <person name="Wang K."/>
        </authorList>
    </citation>
    <scope>NUCLEOTIDE SEQUENCE [LARGE SCALE GENOMIC DNA]</scope>
    <source>
        <strain evidence="4 5">MKG-38</strain>
    </source>
</reference>
<keyword evidence="5" id="KW-1185">Reference proteome</keyword>
<protein>
    <recommendedName>
        <fullName evidence="3">ASPIC/UnbV domain-containing protein</fullName>
    </recommendedName>
</protein>
<accession>A0A2G0CDN5</accession>
<feature type="chain" id="PRO_5013639077" description="ASPIC/UnbV domain-containing protein" evidence="2">
    <location>
        <begin position="27"/>
        <end position="628"/>
    </location>
</feature>
<dbReference type="InterPro" id="IPR028994">
    <property type="entry name" value="Integrin_alpha_N"/>
</dbReference>